<dbReference type="Pfam" id="PF11700">
    <property type="entry name" value="ATG22"/>
    <property type="match status" value="1"/>
</dbReference>
<evidence type="ECO:0000256" key="7">
    <source>
        <dbReference type="SAM" id="Phobius"/>
    </source>
</evidence>
<sequence>MRRGPPEHRRVPTMSLPSARPPSPADRPTPLMSWPVIAWGLWDWGSAAFNAVITTFVFTVYLVSEPFGDKAGNETSLSVGLAIAGACIALLAPVTGQRADRSGRTVLWLGVYTMVVVAVSAALFLVLPEPGYLWLGITLLGLGNVFFELASVNYNGLLSHLATKDRVGAVSGLGWGMGYIGGIVLLLILYVGFIAPEVGWFGVTGEKGLNVRVSMLIAAAWFGISAIPVLLTQSRRDPRRRALARGQGTPQASPPAQDGVPAPAAQAARDSLLSSYRRLWGTLVNLHRHHPEVLWFLLAAAIFRDGLAGVFTYGGILARNTFGFSSDQVIIFAIVANIVAGITTIAAGRLDDLIGARRVILGSLTLLVIAGLLVFLLHDAGPLAFWVLGLILSGCVGPAQSAARSFLARLIPEGKEGEIFGLYATTGRAVSFMAPAMYALFVALGTRAVGPGAGYWGVLGIITVLVVGLLLMLRVGEPTGEVTTAPATM</sequence>
<dbReference type="PROSITE" id="PS50850">
    <property type="entry name" value="MFS"/>
    <property type="match status" value="1"/>
</dbReference>
<feature type="transmembrane region" description="Helical" evidence="7">
    <location>
        <begin position="213"/>
        <end position="231"/>
    </location>
</feature>
<dbReference type="InterPro" id="IPR024671">
    <property type="entry name" value="Atg22-like"/>
</dbReference>
<gene>
    <name evidence="9" type="ORF">EII10_12355</name>
</gene>
<evidence type="ECO:0000256" key="3">
    <source>
        <dbReference type="ARBA" id="ARBA00022692"/>
    </source>
</evidence>
<accession>A0A3P1UMU7</accession>
<feature type="transmembrane region" description="Helical" evidence="7">
    <location>
        <begin position="453"/>
        <end position="473"/>
    </location>
</feature>
<dbReference type="InterPro" id="IPR036259">
    <property type="entry name" value="MFS_trans_sf"/>
</dbReference>
<feature type="transmembrane region" description="Helical" evidence="7">
    <location>
        <begin position="106"/>
        <end position="126"/>
    </location>
</feature>
<feature type="transmembrane region" description="Helical" evidence="7">
    <location>
        <begin position="383"/>
        <end position="407"/>
    </location>
</feature>
<dbReference type="Gene3D" id="1.20.1250.20">
    <property type="entry name" value="MFS general substrate transporter like domains"/>
    <property type="match status" value="1"/>
</dbReference>
<feature type="region of interest" description="Disordered" evidence="6">
    <location>
        <begin position="1"/>
        <end position="26"/>
    </location>
</feature>
<dbReference type="GO" id="GO:0022857">
    <property type="term" value="F:transmembrane transporter activity"/>
    <property type="evidence" value="ECO:0007669"/>
    <property type="project" value="InterPro"/>
</dbReference>
<evidence type="ECO:0000256" key="4">
    <source>
        <dbReference type="ARBA" id="ARBA00022989"/>
    </source>
</evidence>
<comment type="caution">
    <text evidence="9">The sequence shown here is derived from an EMBL/GenBank/DDBJ whole genome shotgun (WGS) entry which is preliminary data.</text>
</comment>
<evidence type="ECO:0000256" key="5">
    <source>
        <dbReference type="ARBA" id="ARBA00023136"/>
    </source>
</evidence>
<protein>
    <submittedName>
        <fullName evidence="9">MFS transporter</fullName>
    </submittedName>
</protein>
<dbReference type="InterPro" id="IPR020846">
    <property type="entry name" value="MFS_dom"/>
</dbReference>
<keyword evidence="5 7" id="KW-0472">Membrane</keyword>
<evidence type="ECO:0000256" key="2">
    <source>
        <dbReference type="ARBA" id="ARBA00022448"/>
    </source>
</evidence>
<reference evidence="9 10" key="1">
    <citation type="submission" date="2018-11" db="EMBL/GenBank/DDBJ databases">
        <title>Genomes From Bacteria Associated with the Canine Oral Cavity: a Test Case for Automated Genome-Based Taxonomic Assignment.</title>
        <authorList>
            <person name="Coil D.A."/>
            <person name="Jospin G."/>
            <person name="Darling A.E."/>
            <person name="Wallis C."/>
            <person name="Davis I.J."/>
            <person name="Harris S."/>
            <person name="Eisen J.A."/>
            <person name="Holcombe L.J."/>
            <person name="O'Flynn C."/>
        </authorList>
    </citation>
    <scope>NUCLEOTIDE SEQUENCE [LARGE SCALE GENOMIC DNA]</scope>
    <source>
        <strain evidence="9 10">OH5050</strain>
    </source>
</reference>
<feature type="transmembrane region" description="Helical" evidence="7">
    <location>
        <begin position="132"/>
        <end position="152"/>
    </location>
</feature>
<keyword evidence="10" id="KW-1185">Reference proteome</keyword>
<keyword evidence="4 7" id="KW-1133">Transmembrane helix</keyword>
<dbReference type="PANTHER" id="PTHR23519:SF1">
    <property type="entry name" value="AUTOPHAGY-RELATED PROTEIN 22"/>
    <property type="match status" value="1"/>
</dbReference>
<feature type="transmembrane region" description="Helical" evidence="7">
    <location>
        <begin position="328"/>
        <end position="347"/>
    </location>
</feature>
<dbReference type="OrthoDB" id="9768783at2"/>
<evidence type="ECO:0000256" key="1">
    <source>
        <dbReference type="ARBA" id="ARBA00004651"/>
    </source>
</evidence>
<name>A0A3P1UMU7_9ACTO</name>
<feature type="transmembrane region" description="Helical" evidence="7">
    <location>
        <begin position="419"/>
        <end position="441"/>
    </location>
</feature>
<dbReference type="SUPFAM" id="SSF103473">
    <property type="entry name" value="MFS general substrate transporter"/>
    <property type="match status" value="1"/>
</dbReference>
<comment type="subcellular location">
    <subcellularLocation>
        <location evidence="1">Cell membrane</location>
        <topology evidence="1">Multi-pass membrane protein</topology>
    </subcellularLocation>
</comment>
<evidence type="ECO:0000313" key="9">
    <source>
        <dbReference type="EMBL" id="RRD22817.1"/>
    </source>
</evidence>
<dbReference type="Proteomes" id="UP000271272">
    <property type="component" value="Unassembled WGS sequence"/>
</dbReference>
<dbReference type="AlphaFoldDB" id="A0A3P1UMU7"/>
<dbReference type="GO" id="GO:0005886">
    <property type="term" value="C:plasma membrane"/>
    <property type="evidence" value="ECO:0007669"/>
    <property type="project" value="UniProtKB-SubCell"/>
</dbReference>
<evidence type="ECO:0000313" key="10">
    <source>
        <dbReference type="Proteomes" id="UP000271272"/>
    </source>
</evidence>
<dbReference type="EMBL" id="RQZC01000035">
    <property type="protein sequence ID" value="RRD22817.1"/>
    <property type="molecule type" value="Genomic_DNA"/>
</dbReference>
<keyword evidence="2" id="KW-0813">Transport</keyword>
<keyword evidence="3 7" id="KW-0812">Transmembrane</keyword>
<dbReference type="InterPro" id="IPR050495">
    <property type="entry name" value="ATG22/LtaA_families"/>
</dbReference>
<evidence type="ECO:0000259" key="8">
    <source>
        <dbReference type="PROSITE" id="PS50850"/>
    </source>
</evidence>
<dbReference type="PANTHER" id="PTHR23519">
    <property type="entry name" value="AUTOPHAGY-RELATED PROTEIN 22"/>
    <property type="match status" value="1"/>
</dbReference>
<feature type="compositionally biased region" description="Basic and acidic residues" evidence="6">
    <location>
        <begin position="1"/>
        <end position="10"/>
    </location>
</feature>
<feature type="transmembrane region" description="Helical" evidence="7">
    <location>
        <begin position="41"/>
        <end position="63"/>
    </location>
</feature>
<organism evidence="9 10">
    <name type="scientific">Actinomyces bowdenii</name>
    <dbReference type="NCBI Taxonomy" id="131109"/>
    <lineage>
        <taxon>Bacteria</taxon>
        <taxon>Bacillati</taxon>
        <taxon>Actinomycetota</taxon>
        <taxon>Actinomycetes</taxon>
        <taxon>Actinomycetales</taxon>
        <taxon>Actinomycetaceae</taxon>
        <taxon>Actinomyces</taxon>
    </lineage>
</organism>
<proteinExistence type="predicted"/>
<feature type="domain" description="Major facilitator superfamily (MFS) profile" evidence="8">
    <location>
        <begin position="293"/>
        <end position="489"/>
    </location>
</feature>
<feature type="region of interest" description="Disordered" evidence="6">
    <location>
        <begin position="241"/>
        <end position="262"/>
    </location>
</feature>
<feature type="transmembrane region" description="Helical" evidence="7">
    <location>
        <begin position="173"/>
        <end position="193"/>
    </location>
</feature>
<feature type="transmembrane region" description="Helical" evidence="7">
    <location>
        <begin position="359"/>
        <end position="377"/>
    </location>
</feature>
<feature type="transmembrane region" description="Helical" evidence="7">
    <location>
        <begin position="293"/>
        <end position="316"/>
    </location>
</feature>
<feature type="transmembrane region" description="Helical" evidence="7">
    <location>
        <begin position="75"/>
        <end position="94"/>
    </location>
</feature>
<evidence type="ECO:0000256" key="6">
    <source>
        <dbReference type="SAM" id="MobiDB-lite"/>
    </source>
</evidence>